<gene>
    <name evidence="2" type="ORF">Ctob_010076</name>
</gene>
<comment type="caution">
    <text evidence="2">The sequence shown here is derived from an EMBL/GenBank/DDBJ whole genome shotgun (WGS) entry which is preliminary data.</text>
</comment>
<dbReference type="Proteomes" id="UP000037460">
    <property type="component" value="Unassembled WGS sequence"/>
</dbReference>
<feature type="compositionally biased region" description="Basic and acidic residues" evidence="1">
    <location>
        <begin position="149"/>
        <end position="160"/>
    </location>
</feature>
<sequence>MEINKTVAHSAGSHGTASAKQVHFDLATKLQVDRAFTLLLGNLSPKALEALFDEQFVPTLGSMMTTGHSCASAAVNIMANAAWMRSSGLEKPGATGGAGASTEASAEAPKAKTTPEKGGVVKSEAGEVEYVSATKHTQMRNHYEKQISEMSAARERDKRKVAWHSEGPRPQTSYRGHYEYEYEPRYDSRHDEARYEPRRERK</sequence>
<proteinExistence type="predicted"/>
<accession>A0A0M0JZU9</accession>
<name>A0A0M0JZU9_9EUKA</name>
<dbReference type="EMBL" id="JWZX01001853">
    <property type="protein sequence ID" value="KOO32079.1"/>
    <property type="molecule type" value="Genomic_DNA"/>
</dbReference>
<dbReference type="AlphaFoldDB" id="A0A0M0JZU9"/>
<reference evidence="3" key="1">
    <citation type="journal article" date="2015" name="PLoS Genet.">
        <title>Genome Sequence and Transcriptome Analyses of Chrysochromulina tobin: Metabolic Tools for Enhanced Algal Fitness in the Prominent Order Prymnesiales (Haptophyceae).</title>
        <authorList>
            <person name="Hovde B.T."/>
            <person name="Deodato C.R."/>
            <person name="Hunsperger H.M."/>
            <person name="Ryken S.A."/>
            <person name="Yost W."/>
            <person name="Jha R.K."/>
            <person name="Patterson J."/>
            <person name="Monnat R.J. Jr."/>
            <person name="Barlow S.B."/>
            <person name="Starkenburg S.R."/>
            <person name="Cattolico R.A."/>
        </authorList>
    </citation>
    <scope>NUCLEOTIDE SEQUENCE</scope>
    <source>
        <strain evidence="3">CCMP291</strain>
    </source>
</reference>
<evidence type="ECO:0000256" key="1">
    <source>
        <dbReference type="SAM" id="MobiDB-lite"/>
    </source>
</evidence>
<feature type="compositionally biased region" description="Basic and acidic residues" evidence="1">
    <location>
        <begin position="176"/>
        <end position="202"/>
    </location>
</feature>
<evidence type="ECO:0000313" key="2">
    <source>
        <dbReference type="EMBL" id="KOO32079.1"/>
    </source>
</evidence>
<feature type="region of interest" description="Disordered" evidence="1">
    <location>
        <begin position="89"/>
        <end position="125"/>
    </location>
</feature>
<keyword evidence="3" id="KW-1185">Reference proteome</keyword>
<protein>
    <submittedName>
        <fullName evidence="2">Uncharacterized protein</fullName>
    </submittedName>
</protein>
<evidence type="ECO:0000313" key="3">
    <source>
        <dbReference type="Proteomes" id="UP000037460"/>
    </source>
</evidence>
<feature type="region of interest" description="Disordered" evidence="1">
    <location>
        <begin position="149"/>
        <end position="202"/>
    </location>
</feature>
<organism evidence="2 3">
    <name type="scientific">Chrysochromulina tobinii</name>
    <dbReference type="NCBI Taxonomy" id="1460289"/>
    <lineage>
        <taxon>Eukaryota</taxon>
        <taxon>Haptista</taxon>
        <taxon>Haptophyta</taxon>
        <taxon>Prymnesiophyceae</taxon>
        <taxon>Prymnesiales</taxon>
        <taxon>Chrysochromulinaceae</taxon>
        <taxon>Chrysochromulina</taxon>
    </lineage>
</organism>